<gene>
    <name evidence="2" type="primary">WBGene00275981</name>
</gene>
<name>A0A2A6BAW7_PRIPA</name>
<dbReference type="SUPFAM" id="SSF57850">
    <property type="entry name" value="RING/U-box"/>
    <property type="match status" value="1"/>
</dbReference>
<evidence type="ECO:0000313" key="3">
    <source>
        <dbReference type="Proteomes" id="UP000005239"/>
    </source>
</evidence>
<dbReference type="InterPro" id="IPR001841">
    <property type="entry name" value="Znf_RING"/>
</dbReference>
<protein>
    <submittedName>
        <fullName evidence="2">Zinc finger protein</fullName>
    </submittedName>
</protein>
<keyword evidence="3" id="KW-1185">Reference proteome</keyword>
<reference evidence="2" key="2">
    <citation type="submission" date="2022-06" db="UniProtKB">
        <authorList>
            <consortium name="EnsemblMetazoa"/>
        </authorList>
    </citation>
    <scope>IDENTIFICATION</scope>
    <source>
        <strain evidence="2">PS312</strain>
    </source>
</reference>
<dbReference type="InterPro" id="IPR013083">
    <property type="entry name" value="Znf_RING/FYVE/PHD"/>
</dbReference>
<evidence type="ECO:0000313" key="2">
    <source>
        <dbReference type="EnsemblMetazoa" id="PPA37612.1"/>
    </source>
</evidence>
<dbReference type="AlphaFoldDB" id="A0A2A6BAW7"/>
<accession>A0A2A6BAW7</accession>
<dbReference type="Pfam" id="PF13639">
    <property type="entry name" value="zf-RING_2"/>
    <property type="match status" value="1"/>
</dbReference>
<dbReference type="Gene3D" id="3.30.40.10">
    <property type="entry name" value="Zinc/RING finger domain, C3HC4 (zinc finger)"/>
    <property type="match status" value="1"/>
</dbReference>
<dbReference type="OrthoDB" id="8062037at2759"/>
<dbReference type="SMART" id="SM00184">
    <property type="entry name" value="RING"/>
    <property type="match status" value="1"/>
</dbReference>
<dbReference type="Proteomes" id="UP000005239">
    <property type="component" value="Unassembled WGS sequence"/>
</dbReference>
<accession>A0A8R1UQ32</accession>
<feature type="region of interest" description="Disordered" evidence="1">
    <location>
        <begin position="362"/>
        <end position="442"/>
    </location>
</feature>
<organism evidence="2 3">
    <name type="scientific">Pristionchus pacificus</name>
    <name type="common">Parasitic nematode worm</name>
    <dbReference type="NCBI Taxonomy" id="54126"/>
    <lineage>
        <taxon>Eukaryota</taxon>
        <taxon>Metazoa</taxon>
        <taxon>Ecdysozoa</taxon>
        <taxon>Nematoda</taxon>
        <taxon>Chromadorea</taxon>
        <taxon>Rhabditida</taxon>
        <taxon>Rhabditina</taxon>
        <taxon>Diplogasteromorpha</taxon>
        <taxon>Diplogasteroidea</taxon>
        <taxon>Neodiplogasteridae</taxon>
        <taxon>Pristionchus</taxon>
    </lineage>
</organism>
<evidence type="ECO:0000256" key="1">
    <source>
        <dbReference type="SAM" id="MobiDB-lite"/>
    </source>
</evidence>
<dbReference type="PROSITE" id="PS50089">
    <property type="entry name" value="ZF_RING_2"/>
    <property type="match status" value="1"/>
</dbReference>
<reference evidence="3" key="1">
    <citation type="journal article" date="2008" name="Nat. Genet.">
        <title>The Pristionchus pacificus genome provides a unique perspective on nematode lifestyle and parasitism.</title>
        <authorList>
            <person name="Dieterich C."/>
            <person name="Clifton S.W."/>
            <person name="Schuster L.N."/>
            <person name="Chinwalla A."/>
            <person name="Delehaunty K."/>
            <person name="Dinkelacker I."/>
            <person name="Fulton L."/>
            <person name="Fulton R."/>
            <person name="Godfrey J."/>
            <person name="Minx P."/>
            <person name="Mitreva M."/>
            <person name="Roeseler W."/>
            <person name="Tian H."/>
            <person name="Witte H."/>
            <person name="Yang S.P."/>
            <person name="Wilson R.K."/>
            <person name="Sommer R.J."/>
        </authorList>
    </citation>
    <scope>NUCLEOTIDE SEQUENCE [LARGE SCALE GENOMIC DNA]</scope>
    <source>
        <strain evidence="3">PS312</strain>
    </source>
</reference>
<feature type="compositionally biased region" description="Low complexity" evidence="1">
    <location>
        <begin position="362"/>
        <end position="423"/>
    </location>
</feature>
<dbReference type="EnsemblMetazoa" id="PPA37612.1">
    <property type="protein sequence ID" value="PPA37612.1"/>
    <property type="gene ID" value="WBGene00275981"/>
</dbReference>
<feature type="region of interest" description="Disordered" evidence="1">
    <location>
        <begin position="1"/>
        <end position="33"/>
    </location>
</feature>
<proteinExistence type="predicted"/>
<sequence length="442" mass="48550">MPPRRAQPAPQRVALPRVSARQAASRTRASAPVAAQAPAPVPALFLEDGECPVCTFSLSSMRTVQLLPCGHRFHRTCAFEWLESRESRREHCCPLYRCTIEKIKANGRAVDNVRLAYGSKEAKRSAQVSISTSRKQSEVGVNTNILISIIQEQYVAIVMRDLRDCRKQAVTSWLLQLTRKEIALVQGHRRAALKEGKRADSEWVEDIDKELAMLRGRAKASDDCRNFARDGKRSIFADEVDKFRDAFDGAQNAMLERLRNGERILDFAMDDDLYGEVIGGEVDDIMFDMLVNDDDEDDDEYNDEHLEMFRAAIDAHEATPPIAVRQEQEVLAAIAEGEAVRRRAIQQLVDDELEELLAQDAAPAGRGRQPRAAAPAAAAAPVRAGGTRQPRVAPAAAAAPAVPARAAAARRQPAAQAAAAAAPIDTSARPSRKRAAPERLLN</sequence>